<dbReference type="Proteomes" id="UP000613580">
    <property type="component" value="Unassembled WGS sequence"/>
</dbReference>
<organism evidence="2 3">
    <name type="scientific">Mycena chlorophos</name>
    <name type="common">Agaric fungus</name>
    <name type="synonym">Agaricus chlorophos</name>
    <dbReference type="NCBI Taxonomy" id="658473"/>
    <lineage>
        <taxon>Eukaryota</taxon>
        <taxon>Fungi</taxon>
        <taxon>Dikarya</taxon>
        <taxon>Basidiomycota</taxon>
        <taxon>Agaricomycotina</taxon>
        <taxon>Agaricomycetes</taxon>
        <taxon>Agaricomycetidae</taxon>
        <taxon>Agaricales</taxon>
        <taxon>Marasmiineae</taxon>
        <taxon>Mycenaceae</taxon>
        <taxon>Mycena</taxon>
    </lineage>
</organism>
<evidence type="ECO:0000313" key="2">
    <source>
        <dbReference type="EMBL" id="KAF7296527.1"/>
    </source>
</evidence>
<dbReference type="SUPFAM" id="SSF54695">
    <property type="entry name" value="POZ domain"/>
    <property type="match status" value="1"/>
</dbReference>
<dbReference type="SMART" id="SM00225">
    <property type="entry name" value="BTB"/>
    <property type="match status" value="1"/>
</dbReference>
<keyword evidence="3" id="KW-1185">Reference proteome</keyword>
<dbReference type="CDD" id="cd18186">
    <property type="entry name" value="BTB_POZ_ZBTB_KLHL-like"/>
    <property type="match status" value="1"/>
</dbReference>
<evidence type="ECO:0000259" key="1">
    <source>
        <dbReference type="PROSITE" id="PS50097"/>
    </source>
</evidence>
<sequence>MSSTEPPAKRQRTDGDSDAEIIRSTDFWLDDGTIILQVESTQFRVNKSVLGRHSTVFHDMFTMPLPPDEPLVEGCPVVVLCGDSVEDWCDLLGLMYPRTILGTPSMKVVLAVLRLGKKYDMQAFYQDCLRRLKALFPDTLEAWKAQLETPDKHITEIPGFYLPCAVVLRNLGLFSLLPALYYKLLTEGQAADRQLQSLLEPTTQNPSELLIQAVVARGHLSLLDLQRSNNFTWLYSTFLSPPGWATGCTTNAVCRRAVDSARELVEDYGTPLYALEPWDAEWEEVENDDADSGDEVTRLCSHCVVRAKATFEAGRGRCWERLPSVFGLPAWDELKKLDLE</sequence>
<name>A0A8H6SCQ3_MYCCL</name>
<dbReference type="EMBL" id="JACAZE010000016">
    <property type="protein sequence ID" value="KAF7296527.1"/>
    <property type="molecule type" value="Genomic_DNA"/>
</dbReference>
<dbReference type="InterPro" id="IPR000210">
    <property type="entry name" value="BTB/POZ_dom"/>
</dbReference>
<dbReference type="PROSITE" id="PS50097">
    <property type="entry name" value="BTB"/>
    <property type="match status" value="1"/>
</dbReference>
<feature type="domain" description="BTB" evidence="1">
    <location>
        <begin position="32"/>
        <end position="104"/>
    </location>
</feature>
<comment type="caution">
    <text evidence="2">The sequence shown here is derived from an EMBL/GenBank/DDBJ whole genome shotgun (WGS) entry which is preliminary data.</text>
</comment>
<dbReference type="OrthoDB" id="3217871at2759"/>
<dbReference type="InterPro" id="IPR011333">
    <property type="entry name" value="SKP1/BTB/POZ_sf"/>
</dbReference>
<accession>A0A8H6SCQ3</accession>
<protein>
    <submittedName>
        <fullName evidence="2">BTB domain-containing protein</fullName>
    </submittedName>
</protein>
<reference evidence="2" key="1">
    <citation type="submission" date="2020-05" db="EMBL/GenBank/DDBJ databases">
        <title>Mycena genomes resolve the evolution of fungal bioluminescence.</title>
        <authorList>
            <person name="Tsai I.J."/>
        </authorList>
    </citation>
    <scope>NUCLEOTIDE SEQUENCE</scope>
    <source>
        <strain evidence="2">110903Hualien_Pintung</strain>
    </source>
</reference>
<dbReference type="AlphaFoldDB" id="A0A8H6SCQ3"/>
<dbReference type="Pfam" id="PF00651">
    <property type="entry name" value="BTB"/>
    <property type="match status" value="1"/>
</dbReference>
<dbReference type="Gene3D" id="3.30.710.10">
    <property type="entry name" value="Potassium Channel Kv1.1, Chain A"/>
    <property type="match status" value="1"/>
</dbReference>
<gene>
    <name evidence="2" type="ORF">HMN09_01059600</name>
</gene>
<proteinExistence type="predicted"/>
<evidence type="ECO:0000313" key="3">
    <source>
        <dbReference type="Proteomes" id="UP000613580"/>
    </source>
</evidence>